<dbReference type="Proteomes" id="UP001260072">
    <property type="component" value="Unassembled WGS sequence"/>
</dbReference>
<evidence type="ECO:0000313" key="4">
    <source>
        <dbReference type="EMBL" id="MDR5693130.1"/>
    </source>
</evidence>
<organism evidence="4 5">
    <name type="scientific">Agromyces indicus</name>
    <dbReference type="NCBI Taxonomy" id="758919"/>
    <lineage>
        <taxon>Bacteria</taxon>
        <taxon>Bacillati</taxon>
        <taxon>Actinomycetota</taxon>
        <taxon>Actinomycetes</taxon>
        <taxon>Micrococcales</taxon>
        <taxon>Microbacteriaceae</taxon>
        <taxon>Agromyces</taxon>
    </lineage>
</organism>
<dbReference type="EMBL" id="JAVKGS010000004">
    <property type="protein sequence ID" value="MDR5693130.1"/>
    <property type="molecule type" value="Genomic_DNA"/>
</dbReference>
<accession>A0ABU1FMZ6</accession>
<evidence type="ECO:0000259" key="3">
    <source>
        <dbReference type="Pfam" id="PF10099"/>
    </source>
</evidence>
<feature type="domain" description="Anti-sigma K factor RskA C-terminal" evidence="3">
    <location>
        <begin position="184"/>
        <end position="288"/>
    </location>
</feature>
<keyword evidence="2" id="KW-0812">Transmembrane</keyword>
<gene>
    <name evidence="4" type="ORF">RH861_13735</name>
</gene>
<sequence length="298" mass="30232">MMDHIEPEELAVLALDGREPDAAVRAHLDACPDCLAEYDSLVRTVALGRGTPDDAFEAPPSSVWAAIHAELGLAPELAADPTVGRAPAAVAVASAPEAARAASADAEAAPGREPGPASGERSGHVAPRRRSRRPALASDGPDGTRRRSAWLPIAVVAAAGGILAGIGLGWLLGASGSGGGTTGPDPAVVLASAELDSFPGWDDAVGSATVEELDGTRTVVVDLDATVPADEVREVWLIRSDASGLVSLGLLDGSSGRFVVPEGIDLDEYTLVDVSAEPVDGDPAHSGDSIVRGELRST</sequence>
<keyword evidence="5" id="KW-1185">Reference proteome</keyword>
<feature type="compositionally biased region" description="Low complexity" evidence="1">
    <location>
        <begin position="101"/>
        <end position="120"/>
    </location>
</feature>
<feature type="region of interest" description="Disordered" evidence="1">
    <location>
        <begin position="101"/>
        <end position="145"/>
    </location>
</feature>
<keyword evidence="2" id="KW-1133">Transmembrane helix</keyword>
<keyword evidence="2" id="KW-0472">Membrane</keyword>
<evidence type="ECO:0000256" key="2">
    <source>
        <dbReference type="SAM" id="Phobius"/>
    </source>
</evidence>
<name>A0ABU1FMZ6_9MICO</name>
<feature type="region of interest" description="Disordered" evidence="1">
    <location>
        <begin position="277"/>
        <end position="298"/>
    </location>
</feature>
<dbReference type="RefSeq" id="WP_344757731.1">
    <property type="nucleotide sequence ID" value="NZ_BAABBS010000003.1"/>
</dbReference>
<dbReference type="Pfam" id="PF10099">
    <property type="entry name" value="RskA_C"/>
    <property type="match status" value="1"/>
</dbReference>
<protein>
    <submittedName>
        <fullName evidence="4">Anti-sigma factor</fullName>
    </submittedName>
</protein>
<dbReference type="InterPro" id="IPR018764">
    <property type="entry name" value="RskA_C"/>
</dbReference>
<proteinExistence type="predicted"/>
<comment type="caution">
    <text evidence="4">The sequence shown here is derived from an EMBL/GenBank/DDBJ whole genome shotgun (WGS) entry which is preliminary data.</text>
</comment>
<reference evidence="5" key="1">
    <citation type="submission" date="2023-07" db="EMBL/GenBank/DDBJ databases">
        <title>Description of three actinobacteria isolated from air of manufacturing shop in a pharmaceutical factory.</title>
        <authorList>
            <person name="Zhang D.-F."/>
        </authorList>
    </citation>
    <scope>NUCLEOTIDE SEQUENCE [LARGE SCALE GENOMIC DNA]</scope>
    <source>
        <strain evidence="5">CCTCC AB 2011122</strain>
    </source>
</reference>
<evidence type="ECO:0000313" key="5">
    <source>
        <dbReference type="Proteomes" id="UP001260072"/>
    </source>
</evidence>
<evidence type="ECO:0000256" key="1">
    <source>
        <dbReference type="SAM" id="MobiDB-lite"/>
    </source>
</evidence>
<feature type="transmembrane region" description="Helical" evidence="2">
    <location>
        <begin position="149"/>
        <end position="172"/>
    </location>
</feature>